<proteinExistence type="predicted"/>
<gene>
    <name evidence="2" type="ORF">XENOCAPTIV_007740</name>
</gene>
<evidence type="ECO:0000313" key="2">
    <source>
        <dbReference type="EMBL" id="MEQ2218759.1"/>
    </source>
</evidence>
<dbReference type="InterPro" id="IPR001849">
    <property type="entry name" value="PH_domain"/>
</dbReference>
<sequence>MPKRITACRPVILSPCPFKGFSPLCPAPGVVSSQRREEWLCCSVLVGSAHLYNEFLFCCAFKSVRYNEGHALFLSAVARKEGTKRGYLSKKTAENSRWSEKFFALYQNVLFYFENEQSARPAGIYLLEGCTCERTPAPKVSTTGKEALEKQVR</sequence>
<dbReference type="SUPFAM" id="SSF50729">
    <property type="entry name" value="PH domain-like"/>
    <property type="match status" value="1"/>
</dbReference>
<reference evidence="2 3" key="1">
    <citation type="submission" date="2021-06" db="EMBL/GenBank/DDBJ databases">
        <authorList>
            <person name="Palmer J.M."/>
        </authorList>
    </citation>
    <scope>NUCLEOTIDE SEQUENCE [LARGE SCALE GENOMIC DNA]</scope>
    <source>
        <strain evidence="2 3">XC_2019</strain>
        <tissue evidence="2">Muscle</tissue>
    </source>
</reference>
<evidence type="ECO:0000313" key="3">
    <source>
        <dbReference type="Proteomes" id="UP001434883"/>
    </source>
</evidence>
<keyword evidence="3" id="KW-1185">Reference proteome</keyword>
<protein>
    <recommendedName>
        <fullName evidence="1">PH domain-containing protein</fullName>
    </recommendedName>
</protein>
<name>A0ABV0SER0_9TELE</name>
<dbReference type="Proteomes" id="UP001434883">
    <property type="component" value="Unassembled WGS sequence"/>
</dbReference>
<dbReference type="InterPro" id="IPR011993">
    <property type="entry name" value="PH-like_dom_sf"/>
</dbReference>
<comment type="caution">
    <text evidence="2">The sequence shown here is derived from an EMBL/GenBank/DDBJ whole genome shotgun (WGS) entry which is preliminary data.</text>
</comment>
<accession>A0ABV0SER0</accession>
<dbReference type="EMBL" id="JAHRIN010077509">
    <property type="protein sequence ID" value="MEQ2218759.1"/>
    <property type="molecule type" value="Genomic_DNA"/>
</dbReference>
<feature type="domain" description="PH" evidence="1">
    <location>
        <begin position="81"/>
        <end position="153"/>
    </location>
</feature>
<evidence type="ECO:0000259" key="1">
    <source>
        <dbReference type="PROSITE" id="PS50003"/>
    </source>
</evidence>
<dbReference type="Gene3D" id="2.30.29.30">
    <property type="entry name" value="Pleckstrin-homology domain (PH domain)/Phosphotyrosine-binding domain (PTB)"/>
    <property type="match status" value="1"/>
</dbReference>
<dbReference type="PROSITE" id="PS50003">
    <property type="entry name" value="PH_DOMAIN"/>
    <property type="match status" value="1"/>
</dbReference>
<organism evidence="2 3">
    <name type="scientific">Xenoophorus captivus</name>
    <dbReference type="NCBI Taxonomy" id="1517983"/>
    <lineage>
        <taxon>Eukaryota</taxon>
        <taxon>Metazoa</taxon>
        <taxon>Chordata</taxon>
        <taxon>Craniata</taxon>
        <taxon>Vertebrata</taxon>
        <taxon>Euteleostomi</taxon>
        <taxon>Actinopterygii</taxon>
        <taxon>Neopterygii</taxon>
        <taxon>Teleostei</taxon>
        <taxon>Neoteleostei</taxon>
        <taxon>Acanthomorphata</taxon>
        <taxon>Ovalentaria</taxon>
        <taxon>Atherinomorphae</taxon>
        <taxon>Cyprinodontiformes</taxon>
        <taxon>Goodeidae</taxon>
        <taxon>Xenoophorus</taxon>
    </lineage>
</organism>
<dbReference type="Pfam" id="PF00169">
    <property type="entry name" value="PH"/>
    <property type="match status" value="1"/>
</dbReference>